<evidence type="ECO:0000313" key="2">
    <source>
        <dbReference type="Proteomes" id="UP000017396"/>
    </source>
</evidence>
<keyword evidence="2" id="KW-1185">Reference proteome</keyword>
<evidence type="ECO:0008006" key="3">
    <source>
        <dbReference type="Google" id="ProtNLM"/>
    </source>
</evidence>
<dbReference type="RefSeq" id="WP_023173374.1">
    <property type="nucleotide sequence ID" value="NC_022600.1"/>
</dbReference>
<dbReference type="Pfam" id="PF08843">
    <property type="entry name" value="AbiEii"/>
    <property type="match status" value="1"/>
</dbReference>
<organism evidence="1 2">
    <name type="scientific">Gloeobacter kilaueensis (strain ATCC BAA-2537 / CCAP 1431/1 / ULC 316 / JS1)</name>
    <dbReference type="NCBI Taxonomy" id="1183438"/>
    <lineage>
        <taxon>Bacteria</taxon>
        <taxon>Bacillati</taxon>
        <taxon>Cyanobacteriota</taxon>
        <taxon>Cyanophyceae</taxon>
        <taxon>Gloeobacterales</taxon>
        <taxon>Gloeobacteraceae</taxon>
        <taxon>Gloeobacter</taxon>
    </lineage>
</organism>
<dbReference type="Proteomes" id="UP000017396">
    <property type="component" value="Chromosome"/>
</dbReference>
<dbReference type="AlphaFoldDB" id="U5QH76"/>
<proteinExistence type="predicted"/>
<dbReference type="PATRIC" id="fig|1183438.3.peg.1963"/>
<dbReference type="eggNOG" id="ENOG502ZFU0">
    <property type="taxonomic scope" value="Bacteria"/>
</dbReference>
<dbReference type="HOGENOM" id="CLU_071784_0_0_3"/>
<dbReference type="KEGG" id="glj:GKIL_2002"/>
<reference evidence="1 2" key="1">
    <citation type="journal article" date="2013" name="PLoS ONE">
        <title>Cultivation and Complete Genome Sequencing of Gloeobacter kilaueensis sp. nov., from a Lava Cave in Kilauea Caldera, Hawai'i.</title>
        <authorList>
            <person name="Saw J.H."/>
            <person name="Schatz M."/>
            <person name="Brown M.V."/>
            <person name="Kunkel D.D."/>
            <person name="Foster J.S."/>
            <person name="Shick H."/>
            <person name="Christensen S."/>
            <person name="Hou S."/>
            <person name="Wan X."/>
            <person name="Donachie S.P."/>
        </authorList>
    </citation>
    <scope>NUCLEOTIDE SEQUENCE [LARGE SCALE GENOMIC DNA]</scope>
    <source>
        <strain evidence="2">JS</strain>
    </source>
</reference>
<dbReference type="STRING" id="1183438.GKIL_2002"/>
<accession>U5QH76</accession>
<gene>
    <name evidence="1" type="ORF">GKIL_2002</name>
</gene>
<dbReference type="InterPro" id="IPR014942">
    <property type="entry name" value="AbiEii"/>
</dbReference>
<dbReference type="Gene3D" id="3.10.450.620">
    <property type="entry name" value="JHP933, nucleotidyltransferase-like core domain"/>
    <property type="match status" value="1"/>
</dbReference>
<protein>
    <recommendedName>
        <fullName evidence="3">Nucleotidyl transferase AbiEii/AbiGii toxin family protein</fullName>
    </recommendedName>
</protein>
<name>U5QH76_GLOK1</name>
<evidence type="ECO:0000313" key="1">
    <source>
        <dbReference type="EMBL" id="AGY58248.1"/>
    </source>
</evidence>
<dbReference type="EMBL" id="CP003587">
    <property type="protein sequence ID" value="AGY58248.1"/>
    <property type="molecule type" value="Genomic_DNA"/>
</dbReference>
<sequence length="229" mass="26126">MLRQLNSNFLEECTAFFGGGTLITLLYGEYRLSQDIDFACPAGSGYRFLRNQVQKMGCNALFHNTEDIEIPRPPRTDQYGIRFPVCIEGELIKFEIFCEARIQLGSPSRPSWAPVACLNEIDTFAEKLLANADRWLDSSVECRDLIDLCFMRRTHPMPQEAVQKATDAYDVLPSLHRAIRRFQENPQERHRCFTALEIKDRPAAIDGLDLLAQDQGFGPTQRAADEQHL</sequence>